<feature type="domain" description="PglD N-terminal" evidence="3">
    <location>
        <begin position="4"/>
        <end position="81"/>
    </location>
</feature>
<dbReference type="OrthoDB" id="9794407at2"/>
<dbReference type="InterPro" id="IPR050179">
    <property type="entry name" value="Trans_hexapeptide_repeat"/>
</dbReference>
<dbReference type="PANTHER" id="PTHR43300">
    <property type="entry name" value="ACETYLTRANSFERASE"/>
    <property type="match status" value="1"/>
</dbReference>
<dbReference type="SUPFAM" id="SSF51161">
    <property type="entry name" value="Trimeric LpxA-like enzymes"/>
    <property type="match status" value="1"/>
</dbReference>
<dbReference type="InterPro" id="IPR001451">
    <property type="entry name" value="Hexapep"/>
</dbReference>
<evidence type="ECO:0000256" key="2">
    <source>
        <dbReference type="PIRSR" id="PIRSR620019-2"/>
    </source>
</evidence>
<dbReference type="InterPro" id="IPR011004">
    <property type="entry name" value="Trimer_LpxA-like_sf"/>
</dbReference>
<dbReference type="CDD" id="cd03360">
    <property type="entry name" value="LbH_AT_putative"/>
    <property type="match status" value="1"/>
</dbReference>
<protein>
    <submittedName>
        <fullName evidence="4">Transferase</fullName>
    </submittedName>
</protein>
<feature type="binding site" evidence="2">
    <location>
        <position position="70"/>
    </location>
    <ligand>
        <name>substrate</name>
    </ligand>
</feature>
<comment type="caution">
    <text evidence="4">The sequence shown here is derived from an EMBL/GenBank/DDBJ whole genome shotgun (WGS) entry which is preliminary data.</text>
</comment>
<dbReference type="Pfam" id="PF17836">
    <property type="entry name" value="PglD_N"/>
    <property type="match status" value="1"/>
</dbReference>
<dbReference type="InterPro" id="IPR041561">
    <property type="entry name" value="PglD_N"/>
</dbReference>
<keyword evidence="5" id="KW-1185">Reference proteome</keyword>
<dbReference type="GO" id="GO:0016740">
    <property type="term" value="F:transferase activity"/>
    <property type="evidence" value="ECO:0007669"/>
    <property type="project" value="UniProtKB-KW"/>
</dbReference>
<dbReference type="Gene3D" id="2.160.10.10">
    <property type="entry name" value="Hexapeptide repeat proteins"/>
    <property type="match status" value="1"/>
</dbReference>
<keyword evidence="4" id="KW-0808">Transferase</keyword>
<name>A0A1A5YBF5_9BACL</name>
<dbReference type="AlphaFoldDB" id="A0A1A5YBF5"/>
<gene>
    <name evidence="4" type="ORF">A7K91_09310</name>
</gene>
<evidence type="ECO:0000256" key="1">
    <source>
        <dbReference type="PIRSR" id="PIRSR620019-1"/>
    </source>
</evidence>
<dbReference type="InterPro" id="IPR020019">
    <property type="entry name" value="AcTrfase_PglD-like"/>
</dbReference>
<dbReference type="RefSeq" id="WP_068686796.1">
    <property type="nucleotide sequence ID" value="NZ_LYPA01000076.1"/>
</dbReference>
<accession>A0A1A5YBF5</accession>
<dbReference type="Proteomes" id="UP000092024">
    <property type="component" value="Unassembled WGS sequence"/>
</dbReference>
<organism evidence="4 5">
    <name type="scientific">Paenibacillus oryzae</name>
    <dbReference type="NCBI Taxonomy" id="1844972"/>
    <lineage>
        <taxon>Bacteria</taxon>
        <taxon>Bacillati</taxon>
        <taxon>Bacillota</taxon>
        <taxon>Bacilli</taxon>
        <taxon>Bacillales</taxon>
        <taxon>Paenibacillaceae</taxon>
        <taxon>Paenibacillus</taxon>
    </lineage>
</organism>
<feature type="site" description="Increases basicity of active site His" evidence="1">
    <location>
        <position position="140"/>
    </location>
</feature>
<feature type="binding site" evidence="2">
    <location>
        <position position="169"/>
    </location>
    <ligand>
        <name>acetyl-CoA</name>
        <dbReference type="ChEBI" id="CHEBI:57288"/>
    </ligand>
</feature>
<dbReference type="EMBL" id="LYPA01000076">
    <property type="protein sequence ID" value="OBR62913.1"/>
    <property type="molecule type" value="Genomic_DNA"/>
</dbReference>
<proteinExistence type="predicted"/>
<evidence type="ECO:0000313" key="5">
    <source>
        <dbReference type="Proteomes" id="UP000092024"/>
    </source>
</evidence>
<sequence length="219" mass="22445">MVKKIVLYGAGGHAKAVADTVEKQGVYAITGLLDDNRPIGSQVYGYEIMGGLDWLTRHGEELDGVIVAIGDNWTRAALAESIRKAAPGLPFATAIHPSAQLARGSVIGDGSVIMAGAAVGSDSRLGEHTVMYPLTSLDHDSRAGACTSFAPKAVTGGGVLIGDYTAIAIGATLAHSVSIGEHCVIGAGATVLGNIPSHTVAYGTPARPVRERSAGERYL</sequence>
<dbReference type="PANTHER" id="PTHR43300:SF7">
    <property type="entry name" value="UDP-N-ACETYLBACILLOSAMINE N-ACETYLTRANSFERASE"/>
    <property type="match status" value="1"/>
</dbReference>
<feature type="active site" description="Proton acceptor" evidence="1">
    <location>
        <position position="139"/>
    </location>
</feature>
<dbReference type="Pfam" id="PF00132">
    <property type="entry name" value="Hexapep"/>
    <property type="match status" value="1"/>
</dbReference>
<dbReference type="Gene3D" id="3.40.50.20">
    <property type="match status" value="1"/>
</dbReference>
<evidence type="ECO:0000259" key="3">
    <source>
        <dbReference type="Pfam" id="PF17836"/>
    </source>
</evidence>
<reference evidence="4 5" key="1">
    <citation type="submission" date="2016-05" db="EMBL/GenBank/DDBJ databases">
        <title>Paenibacillus oryzae. sp. nov., isolated from the rice root.</title>
        <authorList>
            <person name="Zhang J."/>
            <person name="Zhang X."/>
        </authorList>
    </citation>
    <scope>NUCLEOTIDE SEQUENCE [LARGE SCALE GENOMIC DNA]</scope>
    <source>
        <strain evidence="4 5">1DrF-4</strain>
    </source>
</reference>
<dbReference type="NCBIfam" id="TIGR03570">
    <property type="entry name" value="NeuD_NnaD"/>
    <property type="match status" value="1"/>
</dbReference>
<evidence type="ECO:0000313" key="4">
    <source>
        <dbReference type="EMBL" id="OBR62913.1"/>
    </source>
</evidence>
<dbReference type="STRING" id="1844972.A7K91_09310"/>